<sequence>MGATFGELAVKALLGGAAAEGGRRVVRAIFDTTPPQGQVALGASATPQSVTRGIANGFLDVFRPRKEPAQRAAAPTVFVVSAPAAAAPPPPSSSEPRGGRRNAPPDDDDYEYVRVRKTAAPPPPAPPSEQAQQQPLRVKLECRQVEPGLAGVQDVAAQVRHLEAAVARTSMATPNTGCATGCKCGGGGGGCACGGGKELGNAHLVARTANKAKRQAATAKASKAAAHRADKAETAVRELQQKISDRDAKEAADKRLQATRLALSRKAKASDEKSAAEIAARDAAIAELETKVKENELFARQVATQSSDRFALALEQIAQQRGGTPSAVQYAVPPANPALWGQYGMTQPPWAALATNVGPWTQGTYPVPAYGFDPYAAQYAPQGPAYGFEPYGAQYPGQGFDPTLSMPYAPIDQASELDTLDALAASMLAGAEQDHDPFGAGSGLGEAEGGLGEAYEDVDPFGAGSGLGEALDPLDDGAGCGCG</sequence>
<name>A0A017TES2_9BACT</name>
<accession>A0A017TES2</accession>
<feature type="region of interest" description="Disordered" evidence="2">
    <location>
        <begin position="83"/>
        <end position="109"/>
    </location>
</feature>
<gene>
    <name evidence="3" type="ORF">CAP_1320</name>
</gene>
<evidence type="ECO:0000313" key="3">
    <source>
        <dbReference type="EMBL" id="EYF07061.1"/>
    </source>
</evidence>
<dbReference type="AlphaFoldDB" id="A0A017TES2"/>
<keyword evidence="1" id="KW-0175">Coiled coil</keyword>
<reference evidence="3 4" key="1">
    <citation type="submission" date="2013-05" db="EMBL/GenBank/DDBJ databases">
        <title>Genome assembly of Chondromyces apiculatus DSM 436.</title>
        <authorList>
            <person name="Sharma G."/>
            <person name="Khatri I."/>
            <person name="Kaur C."/>
            <person name="Mayilraj S."/>
            <person name="Subramanian S."/>
        </authorList>
    </citation>
    <scope>NUCLEOTIDE SEQUENCE [LARGE SCALE GENOMIC DNA]</scope>
    <source>
        <strain evidence="3 4">DSM 436</strain>
    </source>
</reference>
<feature type="compositionally biased region" description="Gly residues" evidence="2">
    <location>
        <begin position="440"/>
        <end position="452"/>
    </location>
</feature>
<feature type="region of interest" description="Disordered" evidence="2">
    <location>
        <begin position="434"/>
        <end position="454"/>
    </location>
</feature>
<comment type="caution">
    <text evidence="3">The sequence shown here is derived from an EMBL/GenBank/DDBJ whole genome shotgun (WGS) entry which is preliminary data.</text>
</comment>
<evidence type="ECO:0000256" key="2">
    <source>
        <dbReference type="SAM" id="MobiDB-lite"/>
    </source>
</evidence>
<dbReference type="EMBL" id="ASRX01000013">
    <property type="protein sequence ID" value="EYF07061.1"/>
    <property type="molecule type" value="Genomic_DNA"/>
</dbReference>
<protein>
    <submittedName>
        <fullName evidence="3">Uncharacterized protein</fullName>
    </submittedName>
</protein>
<dbReference type="Proteomes" id="UP000019678">
    <property type="component" value="Unassembled WGS sequence"/>
</dbReference>
<feature type="coiled-coil region" evidence="1">
    <location>
        <begin position="222"/>
        <end position="249"/>
    </location>
</feature>
<dbReference type="STRING" id="1192034.CAP_1320"/>
<evidence type="ECO:0000256" key="1">
    <source>
        <dbReference type="SAM" id="Coils"/>
    </source>
</evidence>
<organism evidence="3 4">
    <name type="scientific">Chondromyces apiculatus DSM 436</name>
    <dbReference type="NCBI Taxonomy" id="1192034"/>
    <lineage>
        <taxon>Bacteria</taxon>
        <taxon>Pseudomonadati</taxon>
        <taxon>Myxococcota</taxon>
        <taxon>Polyangia</taxon>
        <taxon>Polyangiales</taxon>
        <taxon>Polyangiaceae</taxon>
        <taxon>Chondromyces</taxon>
    </lineage>
</organism>
<proteinExistence type="predicted"/>
<evidence type="ECO:0000313" key="4">
    <source>
        <dbReference type="Proteomes" id="UP000019678"/>
    </source>
</evidence>
<keyword evidence="4" id="KW-1185">Reference proteome</keyword>